<keyword evidence="10" id="KW-1185">Reference proteome</keyword>
<evidence type="ECO:0000313" key="9">
    <source>
        <dbReference type="EMBL" id="OCK83606.1"/>
    </source>
</evidence>
<dbReference type="PANTHER" id="PTHR13437">
    <property type="entry name" value="NUCLEOPORIN P58/P45 NUCLEOPORIN-LIKE PROTEIN 1"/>
    <property type="match status" value="1"/>
</dbReference>
<evidence type="ECO:0000313" key="10">
    <source>
        <dbReference type="Proteomes" id="UP000250266"/>
    </source>
</evidence>
<feature type="compositionally biased region" description="Polar residues" evidence="8">
    <location>
        <begin position="49"/>
        <end position="76"/>
    </location>
</feature>
<evidence type="ECO:0000256" key="1">
    <source>
        <dbReference type="ARBA" id="ARBA00004567"/>
    </source>
</evidence>
<dbReference type="GO" id="GO:0008139">
    <property type="term" value="F:nuclear localization sequence binding"/>
    <property type="evidence" value="ECO:0007669"/>
    <property type="project" value="InterPro"/>
</dbReference>
<accession>A0A8E2EGZ0</accession>
<feature type="compositionally biased region" description="Polar residues" evidence="8">
    <location>
        <begin position="146"/>
        <end position="160"/>
    </location>
</feature>
<keyword evidence="6" id="KW-0906">Nuclear pore complex</keyword>
<dbReference type="InterPro" id="IPR025574">
    <property type="entry name" value="Nucleoporin_FG_rpt"/>
</dbReference>
<sequence length="467" mass="49206">MAFGRSNSLSINTSSSLFGNNNQAQGQQSAGPFSTSTNTTSQPQQSSSLFGSLTTQPQPGGLFGQTSITSQPQQSGGLFGSMQKPSGQQQQTGGSLFGGSTAQSQPQQTGSLFGGALGQQNQSLNQTQNQQQAGGLFGGLGQQQQKPATPSLFGSTTNQPKPSPSLFGSSFQQPQQQQQQQPSLFSSMAPQNPPSNLFGGNLTLGSHSVGPPNTLSSSTVPGVKIDISNVRGTTRFADLHQDIQSDIEQIDKFIQEQTSFCSKVTESLASHGVSVASIPPDVTFLENRVAVVEMAIDNDSTSIDRLKAICRKDADDALLSIRAIENLKLPQQFHYAGMTGLNTAARAPPKSSTAGLTTSADDAIGTPVDLVAYFSTRSDGLNRTLDEYCNQMKEIEAHLRTVEAGTMQRMEELMARGTGGPRGAGGDEKRDLMDALKAMDGAILGVARKVGDVKEKVVERTVGAVGR</sequence>
<dbReference type="Proteomes" id="UP000250266">
    <property type="component" value="Unassembled WGS sequence"/>
</dbReference>
<keyword evidence="5" id="KW-0811">Translocation</keyword>
<dbReference type="AlphaFoldDB" id="A0A8E2EGZ0"/>
<evidence type="ECO:0000256" key="6">
    <source>
        <dbReference type="ARBA" id="ARBA00023132"/>
    </source>
</evidence>
<feature type="region of interest" description="Disordered" evidence="8">
    <location>
        <begin position="1"/>
        <end position="118"/>
    </location>
</feature>
<evidence type="ECO:0000256" key="3">
    <source>
        <dbReference type="ARBA" id="ARBA00022816"/>
    </source>
</evidence>
<protein>
    <recommendedName>
        <fullName evidence="11">Nucleoporin NUP49/NSP49</fullName>
    </recommendedName>
</protein>
<dbReference type="InterPro" id="IPR024882">
    <property type="entry name" value="NUP58/p45/49"/>
</dbReference>
<dbReference type="OrthoDB" id="2538017at2759"/>
<dbReference type="EMBL" id="KV744857">
    <property type="protein sequence ID" value="OCK83606.1"/>
    <property type="molecule type" value="Genomic_DNA"/>
</dbReference>
<evidence type="ECO:0008006" key="11">
    <source>
        <dbReference type="Google" id="ProtNLM"/>
    </source>
</evidence>
<dbReference type="GO" id="GO:0015031">
    <property type="term" value="P:protein transport"/>
    <property type="evidence" value="ECO:0007669"/>
    <property type="project" value="UniProtKB-KW"/>
</dbReference>
<keyword evidence="4" id="KW-0653">Protein transport</keyword>
<dbReference type="GO" id="GO:0017056">
    <property type="term" value="F:structural constituent of nuclear pore"/>
    <property type="evidence" value="ECO:0007669"/>
    <property type="project" value="InterPro"/>
</dbReference>
<keyword evidence="2" id="KW-0813">Transport</keyword>
<dbReference type="Pfam" id="PF13634">
    <property type="entry name" value="Nucleoporin_FG"/>
    <property type="match status" value="2"/>
</dbReference>
<evidence type="ECO:0000256" key="8">
    <source>
        <dbReference type="SAM" id="MobiDB-lite"/>
    </source>
</evidence>
<organism evidence="9 10">
    <name type="scientific">Lepidopterella palustris CBS 459.81</name>
    <dbReference type="NCBI Taxonomy" id="1314670"/>
    <lineage>
        <taxon>Eukaryota</taxon>
        <taxon>Fungi</taxon>
        <taxon>Dikarya</taxon>
        <taxon>Ascomycota</taxon>
        <taxon>Pezizomycotina</taxon>
        <taxon>Dothideomycetes</taxon>
        <taxon>Pleosporomycetidae</taxon>
        <taxon>Mytilinidiales</taxon>
        <taxon>Argynnaceae</taxon>
        <taxon>Lepidopterella</taxon>
    </lineage>
</organism>
<evidence type="ECO:0000256" key="4">
    <source>
        <dbReference type="ARBA" id="ARBA00022927"/>
    </source>
</evidence>
<evidence type="ECO:0000256" key="7">
    <source>
        <dbReference type="ARBA" id="ARBA00023242"/>
    </source>
</evidence>
<feature type="compositionally biased region" description="Low complexity" evidence="8">
    <location>
        <begin position="1"/>
        <end position="48"/>
    </location>
</feature>
<dbReference type="GO" id="GO:0051028">
    <property type="term" value="P:mRNA transport"/>
    <property type="evidence" value="ECO:0007669"/>
    <property type="project" value="UniProtKB-KW"/>
</dbReference>
<evidence type="ECO:0000256" key="5">
    <source>
        <dbReference type="ARBA" id="ARBA00023010"/>
    </source>
</evidence>
<reference evidence="9 10" key="1">
    <citation type="journal article" date="2016" name="Nat. Commun.">
        <title>Ectomycorrhizal ecology is imprinted in the genome of the dominant symbiotic fungus Cenococcum geophilum.</title>
        <authorList>
            <consortium name="DOE Joint Genome Institute"/>
            <person name="Peter M."/>
            <person name="Kohler A."/>
            <person name="Ohm R.A."/>
            <person name="Kuo A."/>
            <person name="Krutzmann J."/>
            <person name="Morin E."/>
            <person name="Arend M."/>
            <person name="Barry K.W."/>
            <person name="Binder M."/>
            <person name="Choi C."/>
            <person name="Clum A."/>
            <person name="Copeland A."/>
            <person name="Grisel N."/>
            <person name="Haridas S."/>
            <person name="Kipfer T."/>
            <person name="LaButti K."/>
            <person name="Lindquist E."/>
            <person name="Lipzen A."/>
            <person name="Maire R."/>
            <person name="Meier B."/>
            <person name="Mihaltcheva S."/>
            <person name="Molinier V."/>
            <person name="Murat C."/>
            <person name="Poggeler S."/>
            <person name="Quandt C.A."/>
            <person name="Sperisen C."/>
            <person name="Tritt A."/>
            <person name="Tisserant E."/>
            <person name="Crous P.W."/>
            <person name="Henrissat B."/>
            <person name="Nehls U."/>
            <person name="Egli S."/>
            <person name="Spatafora J.W."/>
            <person name="Grigoriev I.V."/>
            <person name="Martin F.M."/>
        </authorList>
    </citation>
    <scope>NUCLEOTIDE SEQUENCE [LARGE SCALE GENOMIC DNA]</scope>
    <source>
        <strain evidence="9 10">CBS 459.81</strain>
    </source>
</reference>
<feature type="compositionally biased region" description="Polar residues" evidence="8">
    <location>
        <begin position="203"/>
        <end position="217"/>
    </location>
</feature>
<dbReference type="Pfam" id="PF21121">
    <property type="entry name" value="Nup49_C"/>
    <property type="match status" value="1"/>
</dbReference>
<name>A0A8E2EGZ0_9PEZI</name>
<evidence type="ECO:0000256" key="2">
    <source>
        <dbReference type="ARBA" id="ARBA00022448"/>
    </source>
</evidence>
<comment type="subcellular location">
    <subcellularLocation>
        <location evidence="1">Nucleus</location>
        <location evidence="1">Nuclear pore complex</location>
    </subcellularLocation>
</comment>
<feature type="region of interest" description="Disordered" evidence="8">
    <location>
        <begin position="132"/>
        <end position="217"/>
    </location>
</feature>
<keyword evidence="7" id="KW-0539">Nucleus</keyword>
<keyword evidence="3" id="KW-0509">mRNA transport</keyword>
<gene>
    <name evidence="9" type="ORF">K432DRAFT_346802</name>
</gene>
<proteinExistence type="predicted"/>
<feature type="compositionally biased region" description="Polar residues" evidence="8">
    <location>
        <begin position="83"/>
        <end position="111"/>
    </location>
</feature>
<dbReference type="GO" id="GO:0005643">
    <property type="term" value="C:nuclear pore"/>
    <property type="evidence" value="ECO:0007669"/>
    <property type="project" value="UniProtKB-SubCell"/>
</dbReference>
<feature type="compositionally biased region" description="Low complexity" evidence="8">
    <location>
        <begin position="164"/>
        <end position="187"/>
    </location>
</feature>
<dbReference type="PANTHER" id="PTHR13437:SF2">
    <property type="entry name" value="NUCLEOPORIN P58_P45"/>
    <property type="match status" value="1"/>
</dbReference>